<proteinExistence type="predicted"/>
<dbReference type="PRINTS" id="PR00813">
    <property type="entry name" value="BCTERIALGSPG"/>
</dbReference>
<dbReference type="InterPro" id="IPR000983">
    <property type="entry name" value="Bac_GSPG_pilin"/>
</dbReference>
<dbReference type="EMBL" id="MFFS01000084">
    <property type="protein sequence ID" value="OGF20432.1"/>
    <property type="molecule type" value="Genomic_DNA"/>
</dbReference>
<comment type="caution">
    <text evidence="8">The sequence shown here is derived from an EMBL/GenBank/DDBJ whole genome shotgun (WGS) entry which is preliminary data.</text>
</comment>
<evidence type="ECO:0000256" key="5">
    <source>
        <dbReference type="ARBA" id="ARBA00023136"/>
    </source>
</evidence>
<dbReference type="GO" id="GO:0016020">
    <property type="term" value="C:membrane"/>
    <property type="evidence" value="ECO:0007669"/>
    <property type="project" value="UniProtKB-SubCell"/>
</dbReference>
<dbReference type="Proteomes" id="UP000178323">
    <property type="component" value="Unassembled WGS sequence"/>
</dbReference>
<dbReference type="InterPro" id="IPR012902">
    <property type="entry name" value="N_methyl_site"/>
</dbReference>
<dbReference type="GO" id="GO:0015628">
    <property type="term" value="P:protein secretion by the type II secretion system"/>
    <property type="evidence" value="ECO:0007669"/>
    <property type="project" value="InterPro"/>
</dbReference>
<dbReference type="NCBIfam" id="TIGR02532">
    <property type="entry name" value="IV_pilin_GFxxxE"/>
    <property type="match status" value="1"/>
</dbReference>
<dbReference type="GO" id="GO:0015627">
    <property type="term" value="C:type II protein secretion system complex"/>
    <property type="evidence" value="ECO:0007669"/>
    <property type="project" value="InterPro"/>
</dbReference>
<evidence type="ECO:0000256" key="1">
    <source>
        <dbReference type="ARBA" id="ARBA00004167"/>
    </source>
</evidence>
<keyword evidence="4 6" id="KW-1133">Transmembrane helix</keyword>
<accession>A0A1F5S1I8</accession>
<evidence type="ECO:0000259" key="7">
    <source>
        <dbReference type="Pfam" id="PF08334"/>
    </source>
</evidence>
<evidence type="ECO:0000256" key="6">
    <source>
        <dbReference type="SAM" id="Phobius"/>
    </source>
</evidence>
<protein>
    <recommendedName>
        <fullName evidence="7">Type II secretion system protein GspG C-terminal domain-containing protein</fullName>
    </recommendedName>
</protein>
<feature type="domain" description="Type II secretion system protein GspG C-terminal" evidence="7">
    <location>
        <begin position="40"/>
        <end position="125"/>
    </location>
</feature>
<dbReference type="STRING" id="1797985.A2Y83_04760"/>
<dbReference type="AlphaFoldDB" id="A0A1F5S1I8"/>
<dbReference type="InterPro" id="IPR013545">
    <property type="entry name" value="T2SS_protein-GspG_C"/>
</dbReference>
<reference evidence="8 9" key="1">
    <citation type="journal article" date="2016" name="Nat. Commun.">
        <title>Thousands of microbial genomes shed light on interconnected biogeochemical processes in an aquifer system.</title>
        <authorList>
            <person name="Anantharaman K."/>
            <person name="Brown C.T."/>
            <person name="Hug L.A."/>
            <person name="Sharon I."/>
            <person name="Castelle C.J."/>
            <person name="Probst A.J."/>
            <person name="Thomas B.C."/>
            <person name="Singh A."/>
            <person name="Wilkins M.J."/>
            <person name="Karaoz U."/>
            <person name="Brodie E.L."/>
            <person name="Williams K.H."/>
            <person name="Hubbard S.S."/>
            <person name="Banfield J.F."/>
        </authorList>
    </citation>
    <scope>NUCLEOTIDE SEQUENCE [LARGE SCALE GENOMIC DNA]</scope>
</reference>
<feature type="transmembrane region" description="Helical" evidence="6">
    <location>
        <begin position="20"/>
        <end position="38"/>
    </location>
</feature>
<evidence type="ECO:0000256" key="3">
    <source>
        <dbReference type="ARBA" id="ARBA00022692"/>
    </source>
</evidence>
<evidence type="ECO:0000313" key="8">
    <source>
        <dbReference type="EMBL" id="OGF20432.1"/>
    </source>
</evidence>
<name>A0A1F5S1I8_9BACT</name>
<sequence>MFKLINKLPKNQNGFSLTELMVAISIIGAVGTISAPKLNQSLAAARDAHRKMNIQQVQTALNLYYDDNLSYPKYQGEPSAKGYEYLKDYLVNSNNQYLSNLPIDPIDNNGYKYKYSSNGQKFEITYELEDASITETQKAVGI</sequence>
<dbReference type="Pfam" id="PF07963">
    <property type="entry name" value="N_methyl"/>
    <property type="match status" value="1"/>
</dbReference>
<dbReference type="Pfam" id="PF08334">
    <property type="entry name" value="T2SSG"/>
    <property type="match status" value="1"/>
</dbReference>
<dbReference type="SUPFAM" id="SSF54523">
    <property type="entry name" value="Pili subunits"/>
    <property type="match status" value="1"/>
</dbReference>
<keyword evidence="3 6" id="KW-0812">Transmembrane</keyword>
<evidence type="ECO:0000256" key="2">
    <source>
        <dbReference type="ARBA" id="ARBA00022481"/>
    </source>
</evidence>
<keyword evidence="2" id="KW-0488">Methylation</keyword>
<comment type="subcellular location">
    <subcellularLocation>
        <location evidence="1">Membrane</location>
        <topology evidence="1">Single-pass membrane protein</topology>
    </subcellularLocation>
</comment>
<gene>
    <name evidence="8" type="ORF">A2Y83_04760</name>
</gene>
<dbReference type="InterPro" id="IPR045584">
    <property type="entry name" value="Pilin-like"/>
</dbReference>
<evidence type="ECO:0000313" key="9">
    <source>
        <dbReference type="Proteomes" id="UP000178323"/>
    </source>
</evidence>
<dbReference type="Gene3D" id="3.30.700.10">
    <property type="entry name" value="Glycoprotein, Type 4 Pilin"/>
    <property type="match status" value="1"/>
</dbReference>
<evidence type="ECO:0000256" key="4">
    <source>
        <dbReference type="ARBA" id="ARBA00022989"/>
    </source>
</evidence>
<dbReference type="PANTHER" id="PTHR30093">
    <property type="entry name" value="GENERAL SECRETION PATHWAY PROTEIN G"/>
    <property type="match status" value="1"/>
</dbReference>
<keyword evidence="5 6" id="KW-0472">Membrane</keyword>
<dbReference type="PANTHER" id="PTHR30093:SF44">
    <property type="entry name" value="TYPE II SECRETION SYSTEM CORE PROTEIN G"/>
    <property type="match status" value="1"/>
</dbReference>
<organism evidence="8 9">
    <name type="scientific">Candidatus Falkowbacteria bacterium RBG_13_39_14</name>
    <dbReference type="NCBI Taxonomy" id="1797985"/>
    <lineage>
        <taxon>Bacteria</taxon>
        <taxon>Candidatus Falkowiibacteriota</taxon>
    </lineage>
</organism>